<dbReference type="PANTHER" id="PTHR24320">
    <property type="entry name" value="RETINOL DEHYDROGENASE"/>
    <property type="match status" value="1"/>
</dbReference>
<evidence type="ECO:0000259" key="4">
    <source>
        <dbReference type="Pfam" id="PF01370"/>
    </source>
</evidence>
<proteinExistence type="inferred from homology"/>
<keyword evidence="6" id="KW-1185">Reference proteome</keyword>
<dbReference type="Pfam" id="PF01370">
    <property type="entry name" value="Epimerase"/>
    <property type="match status" value="1"/>
</dbReference>
<evidence type="ECO:0000313" key="6">
    <source>
        <dbReference type="Proteomes" id="UP000005237"/>
    </source>
</evidence>
<accession>A0A8R1E7P8</accession>
<reference evidence="5" key="2">
    <citation type="submission" date="2022-06" db="UniProtKB">
        <authorList>
            <consortium name="EnsemblMetazoa"/>
        </authorList>
    </citation>
    <scope>IDENTIFICATION</scope>
    <source>
        <strain evidence="5">DF5081</strain>
    </source>
</reference>
<keyword evidence="3" id="KW-0812">Transmembrane</keyword>
<reference evidence="6" key="1">
    <citation type="submission" date="2010-08" db="EMBL/GenBank/DDBJ databases">
        <authorList>
            <consortium name="Caenorhabditis japonica Sequencing Consortium"/>
            <person name="Wilson R.K."/>
        </authorList>
    </citation>
    <scope>NUCLEOTIDE SEQUENCE [LARGE SCALE GENOMIC DNA]</scope>
    <source>
        <strain evidence="6">DF5081</strain>
    </source>
</reference>
<dbReference type="InterPro" id="IPR001509">
    <property type="entry name" value="Epimerase_deHydtase"/>
</dbReference>
<name>A0A8R1E7P8_CAEJA</name>
<dbReference type="PANTHER" id="PTHR24320:SF264">
    <property type="entry name" value="DEHYDROGENASE_REDUCTASE SDR FAMILY MEMBER ON CHROMOSOME X"/>
    <property type="match status" value="1"/>
</dbReference>
<organism evidence="5 6">
    <name type="scientific">Caenorhabditis japonica</name>
    <dbReference type="NCBI Taxonomy" id="281687"/>
    <lineage>
        <taxon>Eukaryota</taxon>
        <taxon>Metazoa</taxon>
        <taxon>Ecdysozoa</taxon>
        <taxon>Nematoda</taxon>
        <taxon>Chromadorea</taxon>
        <taxon>Rhabditida</taxon>
        <taxon>Rhabditina</taxon>
        <taxon>Rhabditomorpha</taxon>
        <taxon>Rhabditoidea</taxon>
        <taxon>Rhabditidae</taxon>
        <taxon>Peloderinae</taxon>
        <taxon>Caenorhabditis</taxon>
    </lineage>
</organism>
<evidence type="ECO:0000256" key="3">
    <source>
        <dbReference type="SAM" id="Phobius"/>
    </source>
</evidence>
<keyword evidence="3" id="KW-1133">Transmembrane helix</keyword>
<evidence type="ECO:0000313" key="5">
    <source>
        <dbReference type="EnsemblMetazoa" id="CJA22568.1"/>
    </source>
</evidence>
<dbReference type="AlphaFoldDB" id="A0A8R1E7P8"/>
<dbReference type="GO" id="GO:0016491">
    <property type="term" value="F:oxidoreductase activity"/>
    <property type="evidence" value="ECO:0007669"/>
    <property type="project" value="UniProtKB-KW"/>
</dbReference>
<evidence type="ECO:0000256" key="1">
    <source>
        <dbReference type="ARBA" id="ARBA00006484"/>
    </source>
</evidence>
<dbReference type="SUPFAM" id="SSF51735">
    <property type="entry name" value="NAD(P)-binding Rossmann-fold domains"/>
    <property type="match status" value="1"/>
</dbReference>
<feature type="domain" description="NAD-dependent epimerase/dehydratase" evidence="4">
    <location>
        <begin position="77"/>
        <end position="261"/>
    </location>
</feature>
<dbReference type="Gene3D" id="3.40.50.720">
    <property type="entry name" value="NAD(P)-binding Rossmann-like Domain"/>
    <property type="match status" value="1"/>
</dbReference>
<keyword evidence="2" id="KW-0560">Oxidoreductase</keyword>
<dbReference type="InterPro" id="IPR036291">
    <property type="entry name" value="NAD(P)-bd_dom_sf"/>
</dbReference>
<sequence length="338" mass="39008">MGEWGILENKWRFYQPLSFFPDSDFWLEFFVFVHIYLLAAFLAIREAIFDRGDRILKIKSELFSSPRWSKRGEKRRILVIGGDGTIGSEIVKLARQNSEFHCHVVVHHKNSTFFENFLKNDPQITVHEADLVDREQVLFLANRLKSVQFEVAVFAAGIMLFPECRTSDGVEMHNAVNVIGQTMLYELLHSDIRRTVFLSSATARMACFSKSEELLGVYAGPYQAYASSKLNLAVYVHEMVRRRHVSAISMHPGTVPGHLYRFANPVVKLLNATWLPSVMRSPQMAAALVLCTVFRDDFQPGAYYEDLETVNVTGWVPEKERHRIYDTIQKRIEMWTEH</sequence>
<protein>
    <submittedName>
        <fullName evidence="5">Epimerase domain-containing protein</fullName>
    </submittedName>
</protein>
<feature type="transmembrane region" description="Helical" evidence="3">
    <location>
        <begin position="25"/>
        <end position="44"/>
    </location>
</feature>
<dbReference type="Proteomes" id="UP000005237">
    <property type="component" value="Unassembled WGS sequence"/>
</dbReference>
<evidence type="ECO:0000256" key="2">
    <source>
        <dbReference type="ARBA" id="ARBA00023002"/>
    </source>
</evidence>
<comment type="similarity">
    <text evidence="1">Belongs to the short-chain dehydrogenases/reductases (SDR) family.</text>
</comment>
<keyword evidence="3" id="KW-0472">Membrane</keyword>
<dbReference type="EnsemblMetazoa" id="CJA22568.1">
    <property type="protein sequence ID" value="CJA22568.1"/>
    <property type="gene ID" value="WBGene00178140"/>
</dbReference>